<dbReference type="InterPro" id="IPR008929">
    <property type="entry name" value="Chondroitin_lyas"/>
</dbReference>
<dbReference type="EMBL" id="BARS01008479">
    <property type="protein sequence ID" value="GAF79404.1"/>
    <property type="molecule type" value="Genomic_DNA"/>
</dbReference>
<reference evidence="1" key="1">
    <citation type="journal article" date="2014" name="Front. Microbiol.">
        <title>High frequency of phylogenetically diverse reductive dehalogenase-homologous genes in deep subseafloor sedimentary metagenomes.</title>
        <authorList>
            <person name="Kawai M."/>
            <person name="Futagami T."/>
            <person name="Toyoda A."/>
            <person name="Takaki Y."/>
            <person name="Nishi S."/>
            <person name="Hori S."/>
            <person name="Arai W."/>
            <person name="Tsubouchi T."/>
            <person name="Morono Y."/>
            <person name="Uchiyama I."/>
            <person name="Ito T."/>
            <person name="Fujiyama A."/>
            <person name="Inagaki F."/>
            <person name="Takami H."/>
        </authorList>
    </citation>
    <scope>NUCLEOTIDE SEQUENCE</scope>
    <source>
        <strain evidence="1">Expedition CK06-06</strain>
    </source>
</reference>
<proteinExistence type="predicted"/>
<feature type="non-terminal residue" evidence="1">
    <location>
        <position position="1"/>
    </location>
</feature>
<evidence type="ECO:0000313" key="1">
    <source>
        <dbReference type="EMBL" id="GAF79404.1"/>
    </source>
</evidence>
<feature type="non-terminal residue" evidence="1">
    <location>
        <position position="369"/>
    </location>
</feature>
<gene>
    <name evidence="1" type="ORF">S01H1_16158</name>
</gene>
<organism evidence="1">
    <name type="scientific">marine sediment metagenome</name>
    <dbReference type="NCBI Taxonomy" id="412755"/>
    <lineage>
        <taxon>unclassified sequences</taxon>
        <taxon>metagenomes</taxon>
        <taxon>ecological metagenomes</taxon>
    </lineage>
</organism>
<protein>
    <recommendedName>
        <fullName evidence="2">Heparinase II N-terminal domain-containing protein</fullName>
    </recommendedName>
</protein>
<comment type="caution">
    <text evidence="1">The sequence shown here is derived from an EMBL/GenBank/DDBJ whole genome shotgun (WGS) entry which is preliminary data.</text>
</comment>
<evidence type="ECO:0008006" key="2">
    <source>
        <dbReference type="Google" id="ProtNLM"/>
    </source>
</evidence>
<dbReference type="Gene3D" id="1.50.10.100">
    <property type="entry name" value="Chondroitin AC/alginate lyase"/>
    <property type="match status" value="1"/>
</dbReference>
<name>X0SEG5_9ZZZZ</name>
<dbReference type="AlphaFoldDB" id="X0SEG5"/>
<sequence length="369" mass="41689">DWRRMNGVEVHAAGPGDVRLRFPMSVRHTSWRKEITSETSPFSMQEHEQGLPLTYARRSWGLLLDRPALNYTKRSGPFYQARLLYGQIGLDRYKDFVLDWPDRKVAYPRVFMDAGTMATRRKALAGSALPETFSKALAGRSYMFSGDDAVAARQLKAVERRLRWMSNFPFISPTISHHGTGANYTIAAAAEDVLAWPKLPPDKRREIRARLALITYCYEEPDVVTYGGGSHTGNPNMGTARFMSALTFLELVPDHPMHDKWIKHMAAYMEYKVATQIAPGGGYFEPGAAYHMHGYARSTNAMMGLVASRSPNADRLYRHYHKPDWDYYMNLLTPADSRYRSRMIPGLGNGSPGNTGFFLDAAGTFARRD</sequence>
<accession>X0SEG5</accession>